<reference evidence="2 3" key="1">
    <citation type="journal article" date="2015" name="Nature">
        <title>rRNA introns, odd ribosomes, and small enigmatic genomes across a large radiation of phyla.</title>
        <authorList>
            <person name="Brown C.T."/>
            <person name="Hug L.A."/>
            <person name="Thomas B.C."/>
            <person name="Sharon I."/>
            <person name="Castelle C.J."/>
            <person name="Singh A."/>
            <person name="Wilkins M.J."/>
            <person name="Williams K.H."/>
            <person name="Banfield J.F."/>
        </authorList>
    </citation>
    <scope>NUCLEOTIDE SEQUENCE [LARGE SCALE GENOMIC DNA]</scope>
</reference>
<dbReference type="PANTHER" id="PTHR43179:SF7">
    <property type="entry name" value="RHAMNOSYLTRANSFERASE WBBL"/>
    <property type="match status" value="1"/>
</dbReference>
<proteinExistence type="predicted"/>
<organism evidence="2 3">
    <name type="scientific">Candidatus Woesebacteria bacterium GW2011_GWC1_38_13</name>
    <dbReference type="NCBI Taxonomy" id="1618583"/>
    <lineage>
        <taxon>Bacteria</taxon>
        <taxon>Candidatus Woeseibacteriota</taxon>
    </lineage>
</organism>
<dbReference type="Pfam" id="PF00535">
    <property type="entry name" value="Glycos_transf_2"/>
    <property type="match status" value="1"/>
</dbReference>
<dbReference type="InterPro" id="IPR001173">
    <property type="entry name" value="Glyco_trans_2-like"/>
</dbReference>
<sequence>MGMKYKISVVIPNYNGLELLQKNLPSVIAETKKYDESAEIIVVDDASSDGSVSYIKRNFPKVKLLKHSKNRGFSSAVNSGVKISKGDLLVFLNTDVSPKENYLINITKHFLDKNVFAVSFHEEGYGWARGYFRDGFIGHETGGEGEVPHLSFWVNGGSGVFRKKYFRELGGFDAKLYDPFYWEDVDISYRAMKRGYRVLWEPEAKVIHKHESTMVKINKRKRNVIMERNQLLFIWKNITSKNLMKKHVAGLFKRLSKHPGYIKVVFSALCKLKTVRRERKKEYKESKVSDEVIFASFNY</sequence>
<comment type="caution">
    <text evidence="2">The sequence shown here is derived from an EMBL/GenBank/DDBJ whole genome shotgun (WGS) entry which is preliminary data.</text>
</comment>
<keyword evidence="2" id="KW-0808">Transferase</keyword>
<protein>
    <submittedName>
        <fullName evidence="2">Glycosyl transferase family protein</fullName>
    </submittedName>
</protein>
<accession>A0A0G0IVZ9</accession>
<dbReference type="InterPro" id="IPR029044">
    <property type="entry name" value="Nucleotide-diphossugar_trans"/>
</dbReference>
<dbReference type="STRING" id="1618583.US75_C0028G0006"/>
<dbReference type="Gene3D" id="3.90.550.10">
    <property type="entry name" value="Spore Coat Polysaccharide Biosynthesis Protein SpsA, Chain A"/>
    <property type="match status" value="1"/>
</dbReference>
<dbReference type="GO" id="GO:0016740">
    <property type="term" value="F:transferase activity"/>
    <property type="evidence" value="ECO:0007669"/>
    <property type="project" value="UniProtKB-KW"/>
</dbReference>
<gene>
    <name evidence="2" type="ORF">US75_C0028G0006</name>
</gene>
<evidence type="ECO:0000259" key="1">
    <source>
        <dbReference type="Pfam" id="PF00535"/>
    </source>
</evidence>
<name>A0A0G0IVZ9_9BACT</name>
<evidence type="ECO:0000313" key="3">
    <source>
        <dbReference type="Proteomes" id="UP000034096"/>
    </source>
</evidence>
<evidence type="ECO:0000313" key="2">
    <source>
        <dbReference type="EMBL" id="KKQ55215.1"/>
    </source>
</evidence>
<dbReference type="Proteomes" id="UP000034096">
    <property type="component" value="Unassembled WGS sequence"/>
</dbReference>
<dbReference type="CDD" id="cd04186">
    <property type="entry name" value="GT_2_like_c"/>
    <property type="match status" value="1"/>
</dbReference>
<feature type="domain" description="Glycosyltransferase 2-like" evidence="1">
    <location>
        <begin position="8"/>
        <end position="169"/>
    </location>
</feature>
<dbReference type="SUPFAM" id="SSF53448">
    <property type="entry name" value="Nucleotide-diphospho-sugar transferases"/>
    <property type="match status" value="1"/>
</dbReference>
<dbReference type="AlphaFoldDB" id="A0A0G0IVZ9"/>
<dbReference type="EMBL" id="LBUE01000028">
    <property type="protein sequence ID" value="KKQ55215.1"/>
    <property type="molecule type" value="Genomic_DNA"/>
</dbReference>
<dbReference type="PANTHER" id="PTHR43179">
    <property type="entry name" value="RHAMNOSYLTRANSFERASE WBBL"/>
    <property type="match status" value="1"/>
</dbReference>